<dbReference type="Pfam" id="PF00651">
    <property type="entry name" value="BTB"/>
    <property type="match status" value="1"/>
</dbReference>
<feature type="domain" description="BTB" evidence="1">
    <location>
        <begin position="53"/>
        <end position="122"/>
    </location>
</feature>
<name>A0A397JRY7_9GLOM</name>
<reference evidence="2 3" key="1">
    <citation type="submission" date="2018-08" db="EMBL/GenBank/DDBJ databases">
        <title>Genome and evolution of the arbuscular mycorrhizal fungus Diversispora epigaea (formerly Glomus versiforme) and its bacterial endosymbionts.</title>
        <authorList>
            <person name="Sun X."/>
            <person name="Fei Z."/>
            <person name="Harrison M."/>
        </authorList>
    </citation>
    <scope>NUCLEOTIDE SEQUENCE [LARGE SCALE GENOMIC DNA]</scope>
    <source>
        <strain evidence="2 3">IT104</strain>
    </source>
</reference>
<sequence>MHNELLQYMPMQLKTNQSYYNTRNAPNLQKRKVSFQFLINFTEFLNNKDNHNHNVIIEAKDKKIYTAHSSVLKYRSLYFRKGLENIIHDENNIKTIIKPNISDDIFDIILKYIYSSAALHKQIWVTGNYIITKIISEMTCMKFAIDGRCLLKQMPSHSLNETFSRRLNSHGFRFTFFLWFKDADLLTFQKGIKTSLFPLEEMVLLSLTKKRLLTSL</sequence>
<comment type="caution">
    <text evidence="2">The sequence shown here is derived from an EMBL/GenBank/DDBJ whole genome shotgun (WGS) entry which is preliminary data.</text>
</comment>
<dbReference type="EMBL" id="PQFF01000031">
    <property type="protein sequence ID" value="RHZ87673.1"/>
    <property type="molecule type" value="Genomic_DNA"/>
</dbReference>
<dbReference type="PROSITE" id="PS50097">
    <property type="entry name" value="BTB"/>
    <property type="match status" value="1"/>
</dbReference>
<dbReference type="Proteomes" id="UP000266861">
    <property type="component" value="Unassembled WGS sequence"/>
</dbReference>
<dbReference type="SUPFAM" id="SSF54695">
    <property type="entry name" value="POZ domain"/>
    <property type="match status" value="1"/>
</dbReference>
<dbReference type="CDD" id="cd18186">
    <property type="entry name" value="BTB_POZ_ZBTB_KLHL-like"/>
    <property type="match status" value="1"/>
</dbReference>
<dbReference type="Gene3D" id="3.30.710.10">
    <property type="entry name" value="Potassium Channel Kv1.1, Chain A"/>
    <property type="match status" value="1"/>
</dbReference>
<evidence type="ECO:0000313" key="3">
    <source>
        <dbReference type="Proteomes" id="UP000266861"/>
    </source>
</evidence>
<dbReference type="OrthoDB" id="2430027at2759"/>
<protein>
    <recommendedName>
        <fullName evidence="1">BTB domain-containing protein</fullName>
    </recommendedName>
</protein>
<dbReference type="InterPro" id="IPR000210">
    <property type="entry name" value="BTB/POZ_dom"/>
</dbReference>
<dbReference type="InterPro" id="IPR011333">
    <property type="entry name" value="SKP1/BTB/POZ_sf"/>
</dbReference>
<proteinExistence type="predicted"/>
<evidence type="ECO:0000313" key="2">
    <source>
        <dbReference type="EMBL" id="RHZ87673.1"/>
    </source>
</evidence>
<gene>
    <name evidence="2" type="ORF">Glove_33g178</name>
</gene>
<accession>A0A397JRY7</accession>
<dbReference type="AlphaFoldDB" id="A0A397JRY7"/>
<keyword evidence="3" id="KW-1185">Reference proteome</keyword>
<evidence type="ECO:0000259" key="1">
    <source>
        <dbReference type="PROSITE" id="PS50097"/>
    </source>
</evidence>
<organism evidence="2 3">
    <name type="scientific">Diversispora epigaea</name>
    <dbReference type="NCBI Taxonomy" id="1348612"/>
    <lineage>
        <taxon>Eukaryota</taxon>
        <taxon>Fungi</taxon>
        <taxon>Fungi incertae sedis</taxon>
        <taxon>Mucoromycota</taxon>
        <taxon>Glomeromycotina</taxon>
        <taxon>Glomeromycetes</taxon>
        <taxon>Diversisporales</taxon>
        <taxon>Diversisporaceae</taxon>
        <taxon>Diversispora</taxon>
    </lineage>
</organism>